<protein>
    <submittedName>
        <fullName evidence="2">DUF397 domain-containing protein</fullName>
    </submittedName>
</protein>
<dbReference type="AlphaFoldDB" id="A0A4R4ZQP9"/>
<comment type="caution">
    <text evidence="2">The sequence shown here is derived from an EMBL/GenBank/DDBJ whole genome shotgun (WGS) entry which is preliminary data.</text>
</comment>
<feature type="domain" description="DUF397" evidence="1">
    <location>
        <begin position="49"/>
        <end position="95"/>
    </location>
</feature>
<organism evidence="2 3">
    <name type="scientific">Actinomadura rubrisoli</name>
    <dbReference type="NCBI Taxonomy" id="2530368"/>
    <lineage>
        <taxon>Bacteria</taxon>
        <taxon>Bacillati</taxon>
        <taxon>Actinomycetota</taxon>
        <taxon>Actinomycetes</taxon>
        <taxon>Streptosporangiales</taxon>
        <taxon>Thermomonosporaceae</taxon>
        <taxon>Actinomadura</taxon>
    </lineage>
</organism>
<dbReference type="OrthoDB" id="4233552at2"/>
<dbReference type="Proteomes" id="UP000294513">
    <property type="component" value="Unassembled WGS sequence"/>
</dbReference>
<dbReference type="InterPro" id="IPR007278">
    <property type="entry name" value="DUF397"/>
</dbReference>
<reference evidence="2 3" key="1">
    <citation type="submission" date="2019-03" db="EMBL/GenBank/DDBJ databases">
        <title>Draft genome sequences of novel Actinobacteria.</title>
        <authorList>
            <person name="Sahin N."/>
            <person name="Ay H."/>
            <person name="Saygin H."/>
        </authorList>
    </citation>
    <scope>NUCLEOTIDE SEQUENCE [LARGE SCALE GENOMIC DNA]</scope>
    <source>
        <strain evidence="2 3">H3C3</strain>
    </source>
</reference>
<evidence type="ECO:0000313" key="2">
    <source>
        <dbReference type="EMBL" id="TDD60506.1"/>
    </source>
</evidence>
<gene>
    <name evidence="2" type="ORF">E1298_46020</name>
</gene>
<dbReference type="Pfam" id="PF04149">
    <property type="entry name" value="DUF397"/>
    <property type="match status" value="1"/>
</dbReference>
<name>A0A4R4ZQP9_9ACTN</name>
<keyword evidence="3" id="KW-1185">Reference proteome</keyword>
<proteinExistence type="predicted"/>
<dbReference type="EMBL" id="SMKU01000608">
    <property type="protein sequence ID" value="TDD60506.1"/>
    <property type="molecule type" value="Genomic_DNA"/>
</dbReference>
<sequence>MIFTWAGPGRWIGPTKTDKNHLVVLNNSERAFMRSASSSTTTSPAWRNACGSSDGCVEIARFTPEVVGARDGRGDESPILLFSTDTWQSILRQIKSEALDLP</sequence>
<evidence type="ECO:0000313" key="3">
    <source>
        <dbReference type="Proteomes" id="UP000294513"/>
    </source>
</evidence>
<accession>A0A4R4ZQP9</accession>
<evidence type="ECO:0000259" key="1">
    <source>
        <dbReference type="Pfam" id="PF04149"/>
    </source>
</evidence>